<feature type="domain" description="DSBA-like thioredoxin" evidence="1">
    <location>
        <begin position="35"/>
        <end position="203"/>
    </location>
</feature>
<proteinExistence type="predicted"/>
<dbReference type="EMBL" id="BAABGN010000011">
    <property type="protein sequence ID" value="GAA4425676.1"/>
    <property type="molecule type" value="Genomic_DNA"/>
</dbReference>
<dbReference type="SUPFAM" id="SSF52833">
    <property type="entry name" value="Thioredoxin-like"/>
    <property type="match status" value="1"/>
</dbReference>
<dbReference type="InterPro" id="IPR001853">
    <property type="entry name" value="DSBA-like_thioredoxin_dom"/>
</dbReference>
<dbReference type="InterPro" id="IPR036249">
    <property type="entry name" value="Thioredoxin-like_sf"/>
</dbReference>
<comment type="caution">
    <text evidence="2">The sequence shown here is derived from an EMBL/GenBank/DDBJ whole genome shotgun (WGS) entry which is preliminary data.</text>
</comment>
<evidence type="ECO:0000313" key="2">
    <source>
        <dbReference type="EMBL" id="GAA4425676.1"/>
    </source>
</evidence>
<evidence type="ECO:0000259" key="1">
    <source>
        <dbReference type="Pfam" id="PF01323"/>
    </source>
</evidence>
<name>A0ABP8L9X7_9MICO</name>
<organism evidence="2 3">
    <name type="scientific">Georgenia halophila</name>
    <dbReference type="NCBI Taxonomy" id="620889"/>
    <lineage>
        <taxon>Bacteria</taxon>
        <taxon>Bacillati</taxon>
        <taxon>Actinomycetota</taxon>
        <taxon>Actinomycetes</taxon>
        <taxon>Micrococcales</taxon>
        <taxon>Bogoriellaceae</taxon>
        <taxon>Georgenia</taxon>
    </lineage>
</organism>
<dbReference type="Proteomes" id="UP001500622">
    <property type="component" value="Unassembled WGS sequence"/>
</dbReference>
<dbReference type="PANTHER" id="PTHR13887:SF41">
    <property type="entry name" value="THIOREDOXIN SUPERFAMILY PROTEIN"/>
    <property type="match status" value="1"/>
</dbReference>
<protein>
    <recommendedName>
        <fullName evidence="1">DSBA-like thioredoxin domain-containing protein</fullName>
    </recommendedName>
</protein>
<accession>A0ABP8L9X7</accession>
<sequence>MYPSFYSLTMRLRTTSEVEKLVEQVTQSQGSQVVIGVWADVGCPWCDLGKDRLRAAIAQRPDADRFKIVMRSFEREPGAPHEPEKNEQSYIRTHGGTAADVLRAEPQMQAMARAEGLEYYLDHLNANTFDLHRVVQYADDQDRGFEFFSTVQDGFFAGTLDPHDPDTLTGVTESVGLDGRRVREILASNEDADRVRASRNEATPRATCRRYGAMSGSDVSACRRADGGLASADSGQLAGGPVAGDLTVVGGGPTSHRRHRIHQGAAQFRQRVLHSRWDLGVRGPRDQSISFEVLERLGQHPLGDPGDARLQVGVAQRAGAQGADDQHRPLVADAIEHLADEGAVLRPCLARTSDPSR</sequence>
<dbReference type="Pfam" id="PF01323">
    <property type="entry name" value="DSBA"/>
    <property type="match status" value="1"/>
</dbReference>
<gene>
    <name evidence="2" type="ORF">GCM10023169_23550</name>
</gene>
<dbReference type="Gene3D" id="3.40.30.10">
    <property type="entry name" value="Glutaredoxin"/>
    <property type="match status" value="1"/>
</dbReference>
<keyword evidence="3" id="KW-1185">Reference proteome</keyword>
<dbReference type="PANTHER" id="PTHR13887">
    <property type="entry name" value="GLUTATHIONE S-TRANSFERASE KAPPA"/>
    <property type="match status" value="1"/>
</dbReference>
<reference evidence="3" key="1">
    <citation type="journal article" date="2019" name="Int. J. Syst. Evol. Microbiol.">
        <title>The Global Catalogue of Microorganisms (GCM) 10K type strain sequencing project: providing services to taxonomists for standard genome sequencing and annotation.</title>
        <authorList>
            <consortium name="The Broad Institute Genomics Platform"/>
            <consortium name="The Broad Institute Genome Sequencing Center for Infectious Disease"/>
            <person name="Wu L."/>
            <person name="Ma J."/>
        </authorList>
    </citation>
    <scope>NUCLEOTIDE SEQUENCE [LARGE SCALE GENOMIC DNA]</scope>
    <source>
        <strain evidence="3">JCM 17810</strain>
    </source>
</reference>
<evidence type="ECO:0000313" key="3">
    <source>
        <dbReference type="Proteomes" id="UP001500622"/>
    </source>
</evidence>